<dbReference type="GO" id="GO:0051259">
    <property type="term" value="P:protein complex oligomerization"/>
    <property type="evidence" value="ECO:0007669"/>
    <property type="project" value="InterPro"/>
</dbReference>
<dbReference type="RefSeq" id="WP_188708406.1">
    <property type="nucleotide sequence ID" value="NZ_BMIG01000006.1"/>
</dbReference>
<evidence type="ECO:0000313" key="7">
    <source>
        <dbReference type="Proteomes" id="UP000620596"/>
    </source>
</evidence>
<dbReference type="HAMAP" id="MF_00682">
    <property type="entry name" value="HscB"/>
    <property type="match status" value="1"/>
</dbReference>
<evidence type="ECO:0000256" key="2">
    <source>
        <dbReference type="ARBA" id="ARBA00023186"/>
    </source>
</evidence>
<gene>
    <name evidence="4 6" type="primary">hscB</name>
    <name evidence="6" type="ORF">GCM10011496_20500</name>
</gene>
<dbReference type="NCBIfam" id="NF002935">
    <property type="entry name" value="PRK03578.1"/>
    <property type="match status" value="1"/>
</dbReference>
<dbReference type="AlphaFoldDB" id="A0A916WHY6"/>
<comment type="function">
    <text evidence="3 4">Co-chaperone involved in the maturation of iron-sulfur cluster-containing proteins. Seems to help targeting proteins to be folded toward HscA.</text>
</comment>
<accession>A0A916WHY6</accession>
<dbReference type="PROSITE" id="PS50076">
    <property type="entry name" value="DNAJ_2"/>
    <property type="match status" value="1"/>
</dbReference>
<keyword evidence="2 4" id="KW-0143">Chaperone</keyword>
<dbReference type="InterPro" id="IPR009073">
    <property type="entry name" value="HscB_oligo_C"/>
</dbReference>
<name>A0A916WHY6_9BURK</name>
<dbReference type="GO" id="GO:0006457">
    <property type="term" value="P:protein folding"/>
    <property type="evidence" value="ECO:0007669"/>
    <property type="project" value="UniProtKB-UniRule"/>
</dbReference>
<dbReference type="InterPro" id="IPR001623">
    <property type="entry name" value="DnaJ_domain"/>
</dbReference>
<dbReference type="Gene3D" id="1.20.1280.20">
    <property type="entry name" value="HscB, C-terminal domain"/>
    <property type="match status" value="1"/>
</dbReference>
<dbReference type="InterPro" id="IPR036386">
    <property type="entry name" value="HscB_C_sf"/>
</dbReference>
<dbReference type="Gene3D" id="1.10.287.110">
    <property type="entry name" value="DnaJ domain"/>
    <property type="match status" value="1"/>
</dbReference>
<evidence type="ECO:0000256" key="4">
    <source>
        <dbReference type="HAMAP-Rule" id="MF_00682"/>
    </source>
</evidence>
<dbReference type="EMBL" id="BMIG01000006">
    <property type="protein sequence ID" value="GGA99303.1"/>
    <property type="molecule type" value="Genomic_DNA"/>
</dbReference>
<dbReference type="GO" id="GO:0051087">
    <property type="term" value="F:protein-folding chaperone binding"/>
    <property type="evidence" value="ECO:0007669"/>
    <property type="project" value="InterPro"/>
</dbReference>
<reference evidence="6" key="2">
    <citation type="submission" date="2020-09" db="EMBL/GenBank/DDBJ databases">
        <authorList>
            <person name="Sun Q."/>
            <person name="Zhou Y."/>
        </authorList>
    </citation>
    <scope>NUCLEOTIDE SEQUENCE</scope>
    <source>
        <strain evidence="6">CGMCC 1.15322</strain>
    </source>
</reference>
<dbReference type="Pfam" id="PF07743">
    <property type="entry name" value="HSCB_C"/>
    <property type="match status" value="1"/>
</dbReference>
<feature type="domain" description="J" evidence="5">
    <location>
        <begin position="7"/>
        <end position="79"/>
    </location>
</feature>
<proteinExistence type="inferred from homology"/>
<sequence length="173" mass="19675">MPSLQSNDFELFDLPVQFAQDSAMLDAHWKELQREAHPDKFVAQGAAAQRLAMQWSVRINEAYQRLKNPLKRAMYLCEIHGAPIEAENNTAMPADFLMQQMQWREALDDADAIEDIDEIAAQATSSKREQLLKIEQLLDVTKDFPAAARQVRGLMFIERFAAEVDARIDALGQ</sequence>
<dbReference type="PANTHER" id="PTHR14021:SF15">
    <property type="entry name" value="IRON-SULFUR CLUSTER CO-CHAPERONE PROTEIN HSCB"/>
    <property type="match status" value="1"/>
</dbReference>
<organism evidence="6 7">
    <name type="scientific">Polaromonas eurypsychrophila</name>
    <dbReference type="NCBI Taxonomy" id="1614635"/>
    <lineage>
        <taxon>Bacteria</taxon>
        <taxon>Pseudomonadati</taxon>
        <taxon>Pseudomonadota</taxon>
        <taxon>Betaproteobacteria</taxon>
        <taxon>Burkholderiales</taxon>
        <taxon>Comamonadaceae</taxon>
        <taxon>Polaromonas</taxon>
    </lineage>
</organism>
<dbReference type="GO" id="GO:0044571">
    <property type="term" value="P:[2Fe-2S] cluster assembly"/>
    <property type="evidence" value="ECO:0007669"/>
    <property type="project" value="InterPro"/>
</dbReference>
<reference evidence="6" key="1">
    <citation type="journal article" date="2014" name="Int. J. Syst. Evol. Microbiol.">
        <title>Complete genome sequence of Corynebacterium casei LMG S-19264T (=DSM 44701T), isolated from a smear-ripened cheese.</title>
        <authorList>
            <consortium name="US DOE Joint Genome Institute (JGI-PGF)"/>
            <person name="Walter F."/>
            <person name="Albersmeier A."/>
            <person name="Kalinowski J."/>
            <person name="Ruckert C."/>
        </authorList>
    </citation>
    <scope>NUCLEOTIDE SEQUENCE</scope>
    <source>
        <strain evidence="6">CGMCC 1.15322</strain>
    </source>
</reference>
<dbReference type="GO" id="GO:1990230">
    <property type="term" value="C:iron-sulfur cluster transfer complex"/>
    <property type="evidence" value="ECO:0007669"/>
    <property type="project" value="TreeGrafter"/>
</dbReference>
<dbReference type="SUPFAM" id="SSF47144">
    <property type="entry name" value="HSC20 (HSCB), C-terminal oligomerisation domain"/>
    <property type="match status" value="1"/>
</dbReference>
<dbReference type="InterPro" id="IPR036869">
    <property type="entry name" value="J_dom_sf"/>
</dbReference>
<dbReference type="InterPro" id="IPR004640">
    <property type="entry name" value="HscB"/>
</dbReference>
<dbReference type="PANTHER" id="PTHR14021">
    <property type="entry name" value="IRON-SULFUR CLUSTER CO-CHAPERONE PROTEIN HSCB"/>
    <property type="match status" value="1"/>
</dbReference>
<comment type="subunit">
    <text evidence="4">Interacts with HscA and stimulates its ATPase activity.</text>
</comment>
<evidence type="ECO:0000256" key="1">
    <source>
        <dbReference type="ARBA" id="ARBA00010476"/>
    </source>
</evidence>
<comment type="similarity">
    <text evidence="1 4">Belongs to the HscB family.</text>
</comment>
<dbReference type="SUPFAM" id="SSF46565">
    <property type="entry name" value="Chaperone J-domain"/>
    <property type="match status" value="1"/>
</dbReference>
<dbReference type="Proteomes" id="UP000620596">
    <property type="component" value="Unassembled WGS sequence"/>
</dbReference>
<dbReference type="NCBIfam" id="TIGR00714">
    <property type="entry name" value="hscB"/>
    <property type="match status" value="1"/>
</dbReference>
<dbReference type="GO" id="GO:0001671">
    <property type="term" value="F:ATPase activator activity"/>
    <property type="evidence" value="ECO:0007669"/>
    <property type="project" value="InterPro"/>
</dbReference>
<evidence type="ECO:0000259" key="5">
    <source>
        <dbReference type="PROSITE" id="PS50076"/>
    </source>
</evidence>
<evidence type="ECO:0000256" key="3">
    <source>
        <dbReference type="ARBA" id="ARBA00025596"/>
    </source>
</evidence>
<keyword evidence="7" id="KW-1185">Reference proteome</keyword>
<protein>
    <recommendedName>
        <fullName evidence="4">Co-chaperone protein HscB homolog</fullName>
    </recommendedName>
</protein>
<comment type="caution">
    <text evidence="6">The sequence shown here is derived from an EMBL/GenBank/DDBJ whole genome shotgun (WGS) entry which is preliminary data.</text>
</comment>
<evidence type="ECO:0000313" key="6">
    <source>
        <dbReference type="EMBL" id="GGA99303.1"/>
    </source>
</evidence>